<dbReference type="AlphaFoldDB" id="A0AAD7PX87"/>
<evidence type="ECO:0000313" key="1">
    <source>
        <dbReference type="EMBL" id="KAJ7970856.1"/>
    </source>
</evidence>
<proteinExistence type="predicted"/>
<protein>
    <submittedName>
        <fullName evidence="1">Uncharacterized protein</fullName>
    </submittedName>
</protein>
<accession>A0AAD7PX87</accession>
<name>A0AAD7PX87_QUISA</name>
<organism evidence="1 2">
    <name type="scientific">Quillaja saponaria</name>
    <name type="common">Soap bark tree</name>
    <dbReference type="NCBI Taxonomy" id="32244"/>
    <lineage>
        <taxon>Eukaryota</taxon>
        <taxon>Viridiplantae</taxon>
        <taxon>Streptophyta</taxon>
        <taxon>Embryophyta</taxon>
        <taxon>Tracheophyta</taxon>
        <taxon>Spermatophyta</taxon>
        <taxon>Magnoliopsida</taxon>
        <taxon>eudicotyledons</taxon>
        <taxon>Gunneridae</taxon>
        <taxon>Pentapetalae</taxon>
        <taxon>rosids</taxon>
        <taxon>fabids</taxon>
        <taxon>Fabales</taxon>
        <taxon>Quillajaceae</taxon>
        <taxon>Quillaja</taxon>
    </lineage>
</organism>
<sequence>MGFEGFLCNSYYRNEKVKIASRFLCLKVTGSSMVNKILSTSSSTAAFPQVNADVDGNAEANAHVKDNMYIGSS</sequence>
<gene>
    <name evidence="1" type="ORF">O6P43_008976</name>
</gene>
<keyword evidence="2" id="KW-1185">Reference proteome</keyword>
<dbReference type="KEGG" id="qsa:O6P43_008976"/>
<evidence type="ECO:0000313" key="2">
    <source>
        <dbReference type="Proteomes" id="UP001163823"/>
    </source>
</evidence>
<comment type="caution">
    <text evidence="1">The sequence shown here is derived from an EMBL/GenBank/DDBJ whole genome shotgun (WGS) entry which is preliminary data.</text>
</comment>
<dbReference type="EMBL" id="JARAOO010000004">
    <property type="protein sequence ID" value="KAJ7970856.1"/>
    <property type="molecule type" value="Genomic_DNA"/>
</dbReference>
<dbReference type="Proteomes" id="UP001163823">
    <property type="component" value="Chromosome 4"/>
</dbReference>
<reference evidence="1" key="1">
    <citation type="journal article" date="2023" name="Science">
        <title>Elucidation of the pathway for biosynthesis of saponin adjuvants from the soapbark tree.</title>
        <authorList>
            <person name="Reed J."/>
            <person name="Orme A."/>
            <person name="El-Demerdash A."/>
            <person name="Owen C."/>
            <person name="Martin L.B.B."/>
            <person name="Misra R.C."/>
            <person name="Kikuchi S."/>
            <person name="Rejzek M."/>
            <person name="Martin A.C."/>
            <person name="Harkess A."/>
            <person name="Leebens-Mack J."/>
            <person name="Louveau T."/>
            <person name="Stephenson M.J."/>
            <person name="Osbourn A."/>
        </authorList>
    </citation>
    <scope>NUCLEOTIDE SEQUENCE</scope>
    <source>
        <strain evidence="1">S10</strain>
    </source>
</reference>